<dbReference type="Gene3D" id="3.30.420.240">
    <property type="match status" value="1"/>
</dbReference>
<dbReference type="InterPro" id="IPR035421">
    <property type="entry name" value="Terminase_6C"/>
</dbReference>
<protein>
    <submittedName>
        <fullName evidence="6">Terminase large subunit</fullName>
    </submittedName>
</protein>
<evidence type="ECO:0000256" key="2">
    <source>
        <dbReference type="ARBA" id="ARBA00022741"/>
    </source>
</evidence>
<keyword evidence="7" id="KW-1185">Reference proteome</keyword>
<evidence type="ECO:0000259" key="5">
    <source>
        <dbReference type="Pfam" id="PF17289"/>
    </source>
</evidence>
<dbReference type="GO" id="GO:0005524">
    <property type="term" value="F:ATP binding"/>
    <property type="evidence" value="ECO:0007669"/>
    <property type="project" value="UniProtKB-KW"/>
</dbReference>
<accession>A0A9X9TCE2</accession>
<dbReference type="NCBIfam" id="TIGR01630">
    <property type="entry name" value="psiM2_ORF9"/>
    <property type="match status" value="1"/>
</dbReference>
<gene>
    <name evidence="6" type="ORF">VC1_01</name>
</gene>
<evidence type="ECO:0000256" key="3">
    <source>
        <dbReference type="ARBA" id="ARBA00022840"/>
    </source>
</evidence>
<reference evidence="6" key="1">
    <citation type="submission" date="2020-04" db="EMBL/GenBank/DDBJ databases">
        <authorList>
            <person name="Kumar P."/>
            <person name="Meghvansi M.K."/>
            <person name="Kamboj D.V."/>
        </authorList>
    </citation>
    <scope>NUCLEOTIDE SEQUENCE [LARGE SCALE GENOMIC DNA]</scope>
</reference>
<proteinExistence type="predicted"/>
<dbReference type="InterPro" id="IPR006517">
    <property type="entry name" value="Phage_terminase_lsu-like_C"/>
</dbReference>
<dbReference type="EMBL" id="MT360682">
    <property type="protein sequence ID" value="WEY17664.1"/>
    <property type="molecule type" value="Genomic_DNA"/>
</dbReference>
<feature type="domain" description="Terminase large subunit gp17-like C-terminal" evidence="5">
    <location>
        <begin position="348"/>
        <end position="498"/>
    </location>
</feature>
<evidence type="ECO:0000313" key="7">
    <source>
        <dbReference type="Proteomes" id="UP000509462"/>
    </source>
</evidence>
<keyword evidence="1" id="KW-1188">Viral release from host cell</keyword>
<keyword evidence="2" id="KW-0547">Nucleotide-binding</keyword>
<organism evidence="6 7">
    <name type="scientific">Vibrio phage Vc1</name>
    <dbReference type="NCBI Taxonomy" id="1480731"/>
    <lineage>
        <taxon>Viruses</taxon>
        <taxon>Duplodnaviria</taxon>
        <taxon>Heunggongvirae</taxon>
        <taxon>Uroviricota</taxon>
        <taxon>Caudoviricetes</taxon>
        <taxon>Drexlerviridae</taxon>
        <taxon>Jhansiroadvirus</taxon>
        <taxon>Jhansiroadvirus gwaliVC1</taxon>
    </lineage>
</organism>
<evidence type="ECO:0000313" key="6">
    <source>
        <dbReference type="EMBL" id="WEY17664.1"/>
    </source>
</evidence>
<sequence>MLIWEDLTRLEKLAIRELSKQDFDTFVKIWFPIQQGEKWIPNWHHLYIARAIDEIIQGVRKDTIFNVTPVAGKTELLSIHFPPYSYLKLNKVRNLNISFADTLVKRNSKRVRDLFNSPEWQELWPAKTGTSRDDEFQVLNKAGKTHPEMISKSMGGQITGSRGGYITPGIYSGCVTLDDPEKPDDMFSKVKRERGQMIAKNTIRSRRAHSETPIIVIQQRLHAQDMTRFLMNGGMGIEFDRISIPAMVTREYGESLPDWLRPHFENDVLSSESVIIDGIEYFSFWPKKESIHDLVALRDADLYTFLSQYQQEPIALGGNALNVEWFQYYGTGRKATVRKPDRFDYTVITADTAQKEGELNDYSVLCYWGMFADRAYFIDGVRGKWEAPALETQFKAFVSQCWNRNKECGTLRKIYVEDKASGTGLIQNCRKAFPIEITPLQRDKDKVTRCMDAQPVIKNGYVVLPESHHMLNEFLAEAAAFTYDDSHPHDDIMDNLFDVVNIEINLADNAVDRMKRLAGLAKR</sequence>
<dbReference type="Proteomes" id="UP000509462">
    <property type="component" value="Segment"/>
</dbReference>
<name>A0A9X9TCE2_9CAUD</name>
<keyword evidence="3" id="KW-0067">ATP-binding</keyword>
<dbReference type="Pfam" id="PF17289">
    <property type="entry name" value="Terminase_6C"/>
    <property type="match status" value="1"/>
</dbReference>
<evidence type="ECO:0000256" key="1">
    <source>
        <dbReference type="ARBA" id="ARBA00022612"/>
    </source>
</evidence>
<keyword evidence="4" id="KW-0231">Viral genome packaging</keyword>
<evidence type="ECO:0000256" key="4">
    <source>
        <dbReference type="ARBA" id="ARBA00023219"/>
    </source>
</evidence>